<feature type="transmembrane region" description="Helical" evidence="7">
    <location>
        <begin position="190"/>
        <end position="209"/>
    </location>
</feature>
<keyword evidence="3 7" id="KW-0812">Transmembrane</keyword>
<dbReference type="GO" id="GO:0016020">
    <property type="term" value="C:membrane"/>
    <property type="evidence" value="ECO:0007669"/>
    <property type="project" value="UniProtKB-SubCell"/>
</dbReference>
<dbReference type="InterPro" id="IPR002018">
    <property type="entry name" value="CarbesteraseB"/>
</dbReference>
<dbReference type="InterPro" id="IPR011701">
    <property type="entry name" value="MFS"/>
</dbReference>
<keyword evidence="4 7" id="KW-1133">Transmembrane helix</keyword>
<evidence type="ECO:0000259" key="8">
    <source>
        <dbReference type="Pfam" id="PF00135"/>
    </source>
</evidence>
<evidence type="ECO:0000256" key="1">
    <source>
        <dbReference type="ARBA" id="ARBA00004141"/>
    </source>
</evidence>
<feature type="transmembrane region" description="Helical" evidence="7">
    <location>
        <begin position="379"/>
        <end position="403"/>
    </location>
</feature>
<dbReference type="Gene3D" id="1.20.1250.20">
    <property type="entry name" value="MFS general substrate transporter like domains"/>
    <property type="match status" value="1"/>
</dbReference>
<dbReference type="EMBL" id="LAQI01000282">
    <property type="protein sequence ID" value="KKY13620.1"/>
    <property type="molecule type" value="Genomic_DNA"/>
</dbReference>
<evidence type="ECO:0000256" key="2">
    <source>
        <dbReference type="ARBA" id="ARBA00022448"/>
    </source>
</evidence>
<keyword evidence="2" id="KW-0813">Transport</keyword>
<dbReference type="PANTHER" id="PTHR43791">
    <property type="entry name" value="PERMEASE-RELATED"/>
    <property type="match status" value="1"/>
</dbReference>
<evidence type="ECO:0000256" key="4">
    <source>
        <dbReference type="ARBA" id="ARBA00022989"/>
    </source>
</evidence>
<dbReference type="Pfam" id="PF07690">
    <property type="entry name" value="MFS_1"/>
    <property type="match status" value="1"/>
</dbReference>
<dbReference type="SUPFAM" id="SSF53474">
    <property type="entry name" value="alpha/beta-Hydrolases"/>
    <property type="match status" value="1"/>
</dbReference>
<evidence type="ECO:0000256" key="7">
    <source>
        <dbReference type="SAM" id="Phobius"/>
    </source>
</evidence>
<feature type="transmembrane region" description="Helical" evidence="7">
    <location>
        <begin position="353"/>
        <end position="373"/>
    </location>
</feature>
<feature type="transmembrane region" description="Helical" evidence="7">
    <location>
        <begin position="125"/>
        <end position="145"/>
    </location>
</feature>
<dbReference type="InterPro" id="IPR036259">
    <property type="entry name" value="MFS_trans_sf"/>
</dbReference>
<comment type="subcellular location">
    <subcellularLocation>
        <location evidence="1">Membrane</location>
        <topology evidence="1">Multi-pass membrane protein</topology>
    </subcellularLocation>
</comment>
<comment type="caution">
    <text evidence="9">The sequence shown here is derived from an EMBL/GenBank/DDBJ whole genome shotgun (WGS) entry which is preliminary data.</text>
</comment>
<dbReference type="AlphaFoldDB" id="A0A0G2G8X6"/>
<gene>
    <name evidence="9" type="ORF">UCDDS831_g08857</name>
</gene>
<organism evidence="9 10">
    <name type="scientific">Diplodia seriata</name>
    <dbReference type="NCBI Taxonomy" id="420778"/>
    <lineage>
        <taxon>Eukaryota</taxon>
        <taxon>Fungi</taxon>
        <taxon>Dikarya</taxon>
        <taxon>Ascomycota</taxon>
        <taxon>Pezizomycotina</taxon>
        <taxon>Dothideomycetes</taxon>
        <taxon>Dothideomycetes incertae sedis</taxon>
        <taxon>Botryosphaeriales</taxon>
        <taxon>Botryosphaeriaceae</taxon>
        <taxon>Diplodia</taxon>
    </lineage>
</organism>
<evidence type="ECO:0000256" key="5">
    <source>
        <dbReference type="ARBA" id="ARBA00023136"/>
    </source>
</evidence>
<evidence type="ECO:0000256" key="3">
    <source>
        <dbReference type="ARBA" id="ARBA00022692"/>
    </source>
</evidence>
<feature type="domain" description="Carboxylesterase type B" evidence="8">
    <location>
        <begin position="492"/>
        <end position="592"/>
    </location>
</feature>
<dbReference type="InterPro" id="IPR029058">
    <property type="entry name" value="AB_hydrolase_fold"/>
</dbReference>
<dbReference type="PANTHER" id="PTHR43791:SF63">
    <property type="entry name" value="HIGH AFFINITY CYSTEINE TRANSPORTER"/>
    <property type="match status" value="1"/>
</dbReference>
<reference evidence="9 10" key="2">
    <citation type="submission" date="2015-05" db="EMBL/GenBank/DDBJ databases">
        <title>Distinctive expansion of gene families associated with plant cell wall degradation and secondary metabolism in the genomes of grapevine trunk pathogens.</title>
        <authorList>
            <person name="Lawrence D.P."/>
            <person name="Travadon R."/>
            <person name="Rolshausen P.E."/>
            <person name="Baumgartner K."/>
        </authorList>
    </citation>
    <scope>NUCLEOTIDE SEQUENCE [LARGE SCALE GENOMIC DNA]</scope>
    <source>
        <strain evidence="9">DS831</strain>
    </source>
</reference>
<sequence>MSKVPGSTAEPVDVDAAAARATAKLTERYADESYKLFSNIKVDDPTPEEARTIRNKCVIWILSFLCIGYHLMYVDKQTLGSSAILGIMEDANLTSSQYNWLSSIFYLGYLLAEWPQNWALQRFPVAKYLSINLIIWGCILLLHIPCKNFASLFVVRFFLGIAEASIVPAFLLILSMFFTYDEQAVLMPCMWAIGNSSPITSGLLSYGVLFIDTGNFNPWKWFMVITGTLTILYGFLVYILFPSSPLTAHFLTPTQRAQSVLRIRSNHSGIEQKRFKASQFREALLDPKTWLFFLHAWSQEMANGLTNQYSLIIKSFGFSTLQTTLLGCVNGVTAFASLALAAVFLARVHNARAWLSAAAYVPPIVSCALLLRLPWENRWGLLAAIWIRATGGIPYSVVMVWAANCSAGHTKKTTVIALYHVGYGLGNILSPQLFQPKYKPSALLVHQKSSFDDAVAGCKSHETLLGYFSVYPRIHASANATTFEGLRDHMAFRFLGIPFAAPPVGALRFQHAQPPPHRPFVAATRPGAACLQTGWFAGNAFGLNPWGNSEDCLHLNVFTPSVPATAATTPLKPKPVLLWLHGGAMKTGTGESNESNESNGSDGSHGSADAIPGNYATSDKIAALRWVRAHIAPGFGGDPTNVTIVGHWTTVVDGVYTLDVPVARVAKGRKAVNPVRMILGFMPDEGQSLLETELPGPHLTSSFRGGLDVLVANGRATRAQADAVLESGLWVVDGSDEEEESASFLGNEGTLYPDAYNASIAVVSDTALQCDGSAFASVGAAAAAFESLWVYSMDRAYGLSYYNWYGACGSPTGNEHAPYCRCHSGDLYEVFGTYYLFDQPVRVDDDIYFTNAVQDM</sequence>
<keyword evidence="5 7" id="KW-0472">Membrane</keyword>
<feature type="region of interest" description="Disordered" evidence="6">
    <location>
        <begin position="587"/>
        <end position="612"/>
    </location>
</feature>
<evidence type="ECO:0000313" key="10">
    <source>
        <dbReference type="Proteomes" id="UP000034182"/>
    </source>
</evidence>
<reference evidence="9 10" key="1">
    <citation type="submission" date="2015-03" db="EMBL/GenBank/DDBJ databases">
        <authorList>
            <person name="Morales-Cruz A."/>
            <person name="Amrine K.C."/>
            <person name="Cantu D."/>
        </authorList>
    </citation>
    <scope>NUCLEOTIDE SEQUENCE [LARGE SCALE GENOMIC DNA]</scope>
    <source>
        <strain evidence="9">DS831</strain>
    </source>
</reference>
<feature type="compositionally biased region" description="Low complexity" evidence="6">
    <location>
        <begin position="588"/>
        <end position="607"/>
    </location>
</feature>
<dbReference type="Proteomes" id="UP000034182">
    <property type="component" value="Unassembled WGS sequence"/>
</dbReference>
<dbReference type="Gene3D" id="3.40.50.1820">
    <property type="entry name" value="alpha/beta hydrolase"/>
    <property type="match status" value="2"/>
</dbReference>
<name>A0A0G2G8X6_9PEZI</name>
<dbReference type="Pfam" id="PF00135">
    <property type="entry name" value="COesterase"/>
    <property type="match status" value="2"/>
</dbReference>
<proteinExistence type="predicted"/>
<feature type="domain" description="Carboxylesterase type B" evidence="8">
    <location>
        <begin position="609"/>
        <end position="647"/>
    </location>
</feature>
<feature type="transmembrane region" description="Helical" evidence="7">
    <location>
        <begin position="415"/>
        <end position="434"/>
    </location>
</feature>
<dbReference type="SUPFAM" id="SSF103473">
    <property type="entry name" value="MFS general substrate transporter"/>
    <property type="match status" value="1"/>
</dbReference>
<accession>A0A0G2G8X6</accession>
<feature type="transmembrane region" description="Helical" evidence="7">
    <location>
        <begin position="221"/>
        <end position="241"/>
    </location>
</feature>
<feature type="transmembrane region" description="Helical" evidence="7">
    <location>
        <begin position="324"/>
        <end position="346"/>
    </location>
</feature>
<feature type="transmembrane region" description="Helical" evidence="7">
    <location>
        <begin position="57"/>
        <end position="74"/>
    </location>
</feature>
<evidence type="ECO:0000313" key="9">
    <source>
        <dbReference type="EMBL" id="KKY13620.1"/>
    </source>
</evidence>
<dbReference type="GO" id="GO:0022857">
    <property type="term" value="F:transmembrane transporter activity"/>
    <property type="evidence" value="ECO:0007669"/>
    <property type="project" value="InterPro"/>
</dbReference>
<feature type="transmembrane region" description="Helical" evidence="7">
    <location>
        <begin position="157"/>
        <end position="178"/>
    </location>
</feature>
<protein>
    <submittedName>
        <fullName evidence="9">Putative allantoate permease</fullName>
    </submittedName>
</protein>
<evidence type="ECO:0000256" key="6">
    <source>
        <dbReference type="SAM" id="MobiDB-lite"/>
    </source>
</evidence>